<keyword evidence="4" id="KW-1185">Reference proteome</keyword>
<dbReference type="SUPFAM" id="SSF109715">
    <property type="entry name" value="DEK C-terminal domain"/>
    <property type="match status" value="1"/>
</dbReference>
<gene>
    <name evidence="3" type="ORF">HYC85_001673</name>
</gene>
<comment type="caution">
    <text evidence="3">The sequence shown here is derived from an EMBL/GenBank/DDBJ whole genome shotgun (WGS) entry which is preliminary data.</text>
</comment>
<reference evidence="4" key="1">
    <citation type="journal article" date="2020" name="Nat. Commun.">
        <title>Genome assembly of wild tea tree DASZ reveals pedigree and selection history of tea varieties.</title>
        <authorList>
            <person name="Zhang W."/>
            <person name="Zhang Y."/>
            <person name="Qiu H."/>
            <person name="Guo Y."/>
            <person name="Wan H."/>
            <person name="Zhang X."/>
            <person name="Scossa F."/>
            <person name="Alseekh S."/>
            <person name="Zhang Q."/>
            <person name="Wang P."/>
            <person name="Xu L."/>
            <person name="Schmidt M.H."/>
            <person name="Jia X."/>
            <person name="Li D."/>
            <person name="Zhu A."/>
            <person name="Guo F."/>
            <person name="Chen W."/>
            <person name="Ni D."/>
            <person name="Usadel B."/>
            <person name="Fernie A.R."/>
            <person name="Wen W."/>
        </authorList>
    </citation>
    <scope>NUCLEOTIDE SEQUENCE [LARGE SCALE GENOMIC DNA]</scope>
    <source>
        <strain evidence="4">cv. G240</strain>
    </source>
</reference>
<feature type="domain" description="DEK-C" evidence="2">
    <location>
        <begin position="1"/>
        <end position="56"/>
    </location>
</feature>
<feature type="compositionally biased region" description="Basic and acidic residues" evidence="1">
    <location>
        <begin position="70"/>
        <end position="94"/>
    </location>
</feature>
<organism evidence="3 4">
    <name type="scientific">Camellia sinensis</name>
    <name type="common">Tea plant</name>
    <name type="synonym">Thea sinensis</name>
    <dbReference type="NCBI Taxonomy" id="4442"/>
    <lineage>
        <taxon>Eukaryota</taxon>
        <taxon>Viridiplantae</taxon>
        <taxon>Streptophyta</taxon>
        <taxon>Embryophyta</taxon>
        <taxon>Tracheophyta</taxon>
        <taxon>Spermatophyta</taxon>
        <taxon>Magnoliopsida</taxon>
        <taxon>eudicotyledons</taxon>
        <taxon>Gunneridae</taxon>
        <taxon>Pentapetalae</taxon>
        <taxon>asterids</taxon>
        <taxon>Ericales</taxon>
        <taxon>Theaceae</taxon>
        <taxon>Camellia</taxon>
    </lineage>
</organism>
<accession>A0A7J7I7W8</accession>
<dbReference type="AlphaFoldDB" id="A0A7J7I7W8"/>
<evidence type="ECO:0000256" key="1">
    <source>
        <dbReference type="SAM" id="MobiDB-lite"/>
    </source>
</evidence>
<name>A0A7J7I7W8_CAMSI</name>
<reference evidence="3 4" key="2">
    <citation type="submission" date="2020-07" db="EMBL/GenBank/DDBJ databases">
        <title>Genome assembly of wild tea tree DASZ reveals pedigree and selection history of tea varieties.</title>
        <authorList>
            <person name="Zhang W."/>
        </authorList>
    </citation>
    <scope>NUCLEOTIDE SEQUENCE [LARGE SCALE GENOMIC DNA]</scope>
    <source>
        <strain evidence="4">cv. G240</strain>
        <tissue evidence="3">Leaf</tissue>
    </source>
</reference>
<dbReference type="InterPro" id="IPR014876">
    <property type="entry name" value="DEK_C"/>
</dbReference>
<dbReference type="Pfam" id="PF08766">
    <property type="entry name" value="DEK_C"/>
    <property type="match status" value="1"/>
</dbReference>
<sequence>MVSNSELVNWFWDALQTFDLNTTTADSIRRTLESDFGVDLSDRKAFIRDQINSFLESRVQRTHNNAVTVKEKKDEEAIHEEASETLKCQDNKFESEEEEKSDGQRSKKGRQEMQHG</sequence>
<dbReference type="EMBL" id="JACBKZ010000001">
    <property type="protein sequence ID" value="KAF5960464.1"/>
    <property type="molecule type" value="Genomic_DNA"/>
</dbReference>
<feature type="compositionally biased region" description="Basic and acidic residues" evidence="1">
    <location>
        <begin position="101"/>
        <end position="116"/>
    </location>
</feature>
<proteinExistence type="predicted"/>
<dbReference type="Gene3D" id="1.10.10.60">
    <property type="entry name" value="Homeodomain-like"/>
    <property type="match status" value="1"/>
</dbReference>
<dbReference type="Proteomes" id="UP000593564">
    <property type="component" value="Unassembled WGS sequence"/>
</dbReference>
<evidence type="ECO:0000313" key="3">
    <source>
        <dbReference type="EMBL" id="KAF5960464.1"/>
    </source>
</evidence>
<protein>
    <recommendedName>
        <fullName evidence="2">DEK-C domain-containing protein</fullName>
    </recommendedName>
</protein>
<evidence type="ECO:0000313" key="4">
    <source>
        <dbReference type="Proteomes" id="UP000593564"/>
    </source>
</evidence>
<feature type="region of interest" description="Disordered" evidence="1">
    <location>
        <begin position="70"/>
        <end position="116"/>
    </location>
</feature>
<evidence type="ECO:0000259" key="2">
    <source>
        <dbReference type="PROSITE" id="PS51998"/>
    </source>
</evidence>
<dbReference type="PROSITE" id="PS51998">
    <property type="entry name" value="DEK_C"/>
    <property type="match status" value="1"/>
</dbReference>